<dbReference type="RefSeq" id="WP_184711404.1">
    <property type="nucleotide sequence ID" value="NZ_JACHBG010000039.1"/>
</dbReference>
<organism evidence="2 3">
    <name type="scientific">Rhizobium lusitanum</name>
    <dbReference type="NCBI Taxonomy" id="293958"/>
    <lineage>
        <taxon>Bacteria</taxon>
        <taxon>Pseudomonadati</taxon>
        <taxon>Pseudomonadota</taxon>
        <taxon>Alphaproteobacteria</taxon>
        <taxon>Hyphomicrobiales</taxon>
        <taxon>Rhizobiaceae</taxon>
        <taxon>Rhizobium/Agrobacterium group</taxon>
        <taxon>Rhizobium</taxon>
    </lineage>
</organism>
<evidence type="ECO:0000313" key="2">
    <source>
        <dbReference type="EMBL" id="MBB6489399.1"/>
    </source>
</evidence>
<evidence type="ECO:0000256" key="1">
    <source>
        <dbReference type="SAM" id="MobiDB-lite"/>
    </source>
</evidence>
<gene>
    <name evidence="2" type="ORF">GGD46_006726</name>
</gene>
<evidence type="ECO:0000313" key="3">
    <source>
        <dbReference type="Proteomes" id="UP000565576"/>
    </source>
</evidence>
<reference evidence="2 3" key="1">
    <citation type="submission" date="2020-08" db="EMBL/GenBank/DDBJ databases">
        <title>Genomic Encyclopedia of Type Strains, Phase IV (KMG-V): Genome sequencing to study the core and pangenomes of soil and plant-associated prokaryotes.</title>
        <authorList>
            <person name="Whitman W."/>
        </authorList>
    </citation>
    <scope>NUCLEOTIDE SEQUENCE [LARGE SCALE GENOMIC DNA]</scope>
    <source>
        <strain evidence="2 3">SEMIA 4060</strain>
    </source>
</reference>
<sequence length="92" mass="10056">MQFASMVLISENLLAISKAWAQIMAWLTFVNDGLSKAFASSHKGGESHHGSHGTLLPLNHSRIPDGKSMRSLLRTASIVLLQLKEMLDARGQ</sequence>
<dbReference type="Proteomes" id="UP000565576">
    <property type="component" value="Unassembled WGS sequence"/>
</dbReference>
<name>A0A7X0MG27_9HYPH</name>
<proteinExistence type="predicted"/>
<dbReference type="AlphaFoldDB" id="A0A7X0MG27"/>
<dbReference type="EMBL" id="JACHBG010000039">
    <property type="protein sequence ID" value="MBB6489399.1"/>
    <property type="molecule type" value="Genomic_DNA"/>
</dbReference>
<accession>A0A7X0MG27</accession>
<feature type="region of interest" description="Disordered" evidence="1">
    <location>
        <begin position="38"/>
        <end position="62"/>
    </location>
</feature>
<protein>
    <submittedName>
        <fullName evidence="2">Uncharacterized protein</fullName>
    </submittedName>
</protein>
<comment type="caution">
    <text evidence="2">The sequence shown here is derived from an EMBL/GenBank/DDBJ whole genome shotgun (WGS) entry which is preliminary data.</text>
</comment>